<reference evidence="8" key="2">
    <citation type="submission" date="2025-09" db="UniProtKB">
        <authorList>
            <consortium name="Ensembl"/>
        </authorList>
    </citation>
    <scope>IDENTIFICATION</scope>
</reference>
<dbReference type="GO" id="GO:1904293">
    <property type="term" value="P:negative regulation of ERAD pathway"/>
    <property type="evidence" value="ECO:0007669"/>
    <property type="project" value="Ensembl"/>
</dbReference>
<dbReference type="PANTHER" id="PTHR21191:SF7">
    <property type="entry name" value="AQUAPORIN-11"/>
    <property type="match status" value="1"/>
</dbReference>
<dbReference type="GO" id="GO:0140070">
    <property type="term" value="F:hydrogen peroxide channel activity"/>
    <property type="evidence" value="ECO:0007669"/>
    <property type="project" value="Ensembl"/>
</dbReference>
<dbReference type="Pfam" id="PF00230">
    <property type="entry name" value="MIP"/>
    <property type="match status" value="1"/>
</dbReference>
<dbReference type="InterPro" id="IPR016697">
    <property type="entry name" value="Aquaporin_11/12"/>
</dbReference>
<feature type="transmembrane region" description="Helical" evidence="7">
    <location>
        <begin position="151"/>
        <end position="173"/>
    </location>
</feature>
<evidence type="ECO:0000256" key="5">
    <source>
        <dbReference type="ARBA" id="ARBA00023136"/>
    </source>
</evidence>
<evidence type="ECO:0000256" key="7">
    <source>
        <dbReference type="SAM" id="Phobius"/>
    </source>
</evidence>
<dbReference type="GO" id="GO:0008284">
    <property type="term" value="P:positive regulation of cell population proliferation"/>
    <property type="evidence" value="ECO:0007669"/>
    <property type="project" value="Ensembl"/>
</dbReference>
<dbReference type="GO" id="GO:0048388">
    <property type="term" value="P:endosomal lumen acidification"/>
    <property type="evidence" value="ECO:0007669"/>
    <property type="project" value="Ensembl"/>
</dbReference>
<evidence type="ECO:0000256" key="4">
    <source>
        <dbReference type="ARBA" id="ARBA00022989"/>
    </source>
</evidence>
<dbReference type="InterPro" id="IPR023271">
    <property type="entry name" value="Aquaporin-like"/>
</dbReference>
<proteinExistence type="inferred from homology"/>
<evidence type="ECO:0000313" key="9">
    <source>
        <dbReference type="Proteomes" id="UP000694392"/>
    </source>
</evidence>
<evidence type="ECO:0000256" key="2">
    <source>
        <dbReference type="ARBA" id="ARBA00005900"/>
    </source>
</evidence>
<keyword evidence="6" id="KW-0813">Transport</keyword>
<comment type="similarity">
    <text evidence="2">Belongs to the MIP/aquaporin (TC 1.A.8) family. AQP11/AQP12 subfamily.</text>
</comment>
<dbReference type="GO" id="GO:0015250">
    <property type="term" value="F:water channel activity"/>
    <property type="evidence" value="ECO:0007669"/>
    <property type="project" value="Ensembl"/>
</dbReference>
<dbReference type="GO" id="GO:0005886">
    <property type="term" value="C:plasma membrane"/>
    <property type="evidence" value="ECO:0007669"/>
    <property type="project" value="Ensembl"/>
</dbReference>
<dbReference type="SUPFAM" id="SSF81338">
    <property type="entry name" value="Aquaporin-like"/>
    <property type="match status" value="1"/>
</dbReference>
<dbReference type="PIRSF" id="PIRSF017529">
    <property type="entry name" value="Aquaporin_11/12"/>
    <property type="match status" value="1"/>
</dbReference>
<dbReference type="GO" id="GO:0005783">
    <property type="term" value="C:endoplasmic reticulum"/>
    <property type="evidence" value="ECO:0007669"/>
    <property type="project" value="Ensembl"/>
</dbReference>
<dbReference type="GO" id="GO:0006612">
    <property type="term" value="P:protein targeting to membrane"/>
    <property type="evidence" value="ECO:0007669"/>
    <property type="project" value="Ensembl"/>
</dbReference>
<keyword evidence="4 7" id="KW-1133">Transmembrane helix</keyword>
<evidence type="ECO:0000256" key="6">
    <source>
        <dbReference type="RuleBase" id="RU000477"/>
    </source>
</evidence>
<dbReference type="PANTHER" id="PTHR21191">
    <property type="entry name" value="AQUAPORIN"/>
    <property type="match status" value="1"/>
</dbReference>
<dbReference type="PRINTS" id="PR00783">
    <property type="entry name" value="MINTRINSICP"/>
</dbReference>
<keyword evidence="9" id="KW-1185">Reference proteome</keyword>
<dbReference type="GO" id="GO:0015254">
    <property type="term" value="F:glycerol channel activity"/>
    <property type="evidence" value="ECO:0007669"/>
    <property type="project" value="Ensembl"/>
</dbReference>
<organism evidence="8 9">
    <name type="scientific">Sphenodon punctatus</name>
    <name type="common">Tuatara</name>
    <name type="synonym">Hatteria punctata</name>
    <dbReference type="NCBI Taxonomy" id="8508"/>
    <lineage>
        <taxon>Eukaryota</taxon>
        <taxon>Metazoa</taxon>
        <taxon>Chordata</taxon>
        <taxon>Craniata</taxon>
        <taxon>Vertebrata</taxon>
        <taxon>Euteleostomi</taxon>
        <taxon>Lepidosauria</taxon>
        <taxon>Sphenodontia</taxon>
        <taxon>Sphenodontidae</taxon>
        <taxon>Sphenodon</taxon>
    </lineage>
</organism>
<dbReference type="InterPro" id="IPR000425">
    <property type="entry name" value="MIP"/>
</dbReference>
<sequence>MAVDEIWVSPLVMAAVMLLTAACRAMTRHLVHHIRHLGSFLLEMFASLQVCACTNELRLLADMPPAPHVALTLTYVLTVLHGLTLSGSTINPSSTLEQLLRSRISLKMSWVKTAAQFTGAVGATFFMSFIWSLKITKSHSGALAQDCSNPIQTTITEAFALELLFSFLFHLAVLQFDSVKFKMKVHLIALLITILVYGGGHLTGAVFNPALALSLHASCFRDKFWDYALVYWMAPCLGTVLVVIVWDELIPMLQ</sequence>
<protein>
    <submittedName>
        <fullName evidence="8">Aquaporin 11</fullName>
    </submittedName>
</protein>
<evidence type="ECO:0000313" key="8">
    <source>
        <dbReference type="Ensembl" id="ENSSPUP00000015721.1"/>
    </source>
</evidence>
<feature type="transmembrane region" description="Helical" evidence="7">
    <location>
        <begin position="185"/>
        <end position="207"/>
    </location>
</feature>
<dbReference type="OMA" id="EHFTVYW"/>
<dbReference type="GO" id="GO:0051260">
    <property type="term" value="P:protein homooligomerization"/>
    <property type="evidence" value="ECO:0007669"/>
    <property type="project" value="Ensembl"/>
</dbReference>
<dbReference type="Ensembl" id="ENSSPUT00000016762.1">
    <property type="protein sequence ID" value="ENSSPUP00000015721.1"/>
    <property type="gene ID" value="ENSSPUG00000012154.1"/>
</dbReference>
<dbReference type="GO" id="GO:0009992">
    <property type="term" value="P:intracellular water homeostasis"/>
    <property type="evidence" value="ECO:0007669"/>
    <property type="project" value="Ensembl"/>
</dbReference>
<evidence type="ECO:0000256" key="3">
    <source>
        <dbReference type="ARBA" id="ARBA00022692"/>
    </source>
</evidence>
<feature type="transmembrane region" description="Helical" evidence="7">
    <location>
        <begin position="227"/>
        <end position="246"/>
    </location>
</feature>
<dbReference type="GO" id="GO:0009986">
    <property type="term" value="C:cell surface"/>
    <property type="evidence" value="ECO:0007669"/>
    <property type="project" value="Ensembl"/>
</dbReference>
<name>A0A8D0GYB2_SPHPU</name>
<feature type="transmembrane region" description="Helical" evidence="7">
    <location>
        <begin position="6"/>
        <end position="25"/>
    </location>
</feature>
<dbReference type="GO" id="GO:0072014">
    <property type="term" value="P:proximal tubule development"/>
    <property type="evidence" value="ECO:0007669"/>
    <property type="project" value="Ensembl"/>
</dbReference>
<dbReference type="GO" id="GO:0032364">
    <property type="term" value="P:intracellular oxygen homeostasis"/>
    <property type="evidence" value="ECO:0007669"/>
    <property type="project" value="Ensembl"/>
</dbReference>
<reference evidence="8" key="1">
    <citation type="submission" date="2025-08" db="UniProtKB">
        <authorList>
            <consortium name="Ensembl"/>
        </authorList>
    </citation>
    <scope>IDENTIFICATION</scope>
</reference>
<dbReference type="InterPro" id="IPR023266">
    <property type="entry name" value="Aquaporin_11"/>
</dbReference>
<dbReference type="InterPro" id="IPR051883">
    <property type="entry name" value="AQP11/12_channel"/>
</dbReference>
<gene>
    <name evidence="8" type="primary">AQP11</name>
</gene>
<feature type="transmembrane region" description="Helical" evidence="7">
    <location>
        <begin position="110"/>
        <end position="131"/>
    </location>
</feature>
<dbReference type="Proteomes" id="UP000694392">
    <property type="component" value="Unplaced"/>
</dbReference>
<dbReference type="Gene3D" id="1.20.1080.10">
    <property type="entry name" value="Glycerol uptake facilitator protein"/>
    <property type="match status" value="1"/>
</dbReference>
<dbReference type="AlphaFoldDB" id="A0A8D0GYB2"/>
<keyword evidence="3 6" id="KW-0812">Transmembrane</keyword>
<evidence type="ECO:0000256" key="1">
    <source>
        <dbReference type="ARBA" id="ARBA00004141"/>
    </source>
</evidence>
<comment type="subcellular location">
    <subcellularLocation>
        <location evidence="1">Membrane</location>
        <topology evidence="1">Multi-pass membrane protein</topology>
    </subcellularLocation>
</comment>
<keyword evidence="5 7" id="KW-0472">Membrane</keyword>
<dbReference type="GeneTree" id="ENSGT00530000063816"/>
<dbReference type="GO" id="GO:0050680">
    <property type="term" value="P:negative regulation of epithelial cell proliferation"/>
    <property type="evidence" value="ECO:0007669"/>
    <property type="project" value="Ensembl"/>
</dbReference>
<dbReference type="PRINTS" id="PR02024">
    <property type="entry name" value="AQUAPORIN11"/>
</dbReference>
<accession>A0A8D0GYB2</accession>